<reference evidence="1 2" key="1">
    <citation type="submission" date="2020-08" db="EMBL/GenBank/DDBJ databases">
        <title>The Agave Microbiome: Exploring the role of microbial communities in plant adaptations to desert environments.</title>
        <authorList>
            <person name="Partida-Martinez L.P."/>
        </authorList>
    </citation>
    <scope>NUCLEOTIDE SEQUENCE [LARGE SCALE GENOMIC DNA]</scope>
    <source>
        <strain evidence="1 2">RAS26</strain>
    </source>
</reference>
<reference evidence="1 2" key="2">
    <citation type="submission" date="2020-08" db="EMBL/GenBank/DDBJ databases">
        <authorList>
            <person name="Partida-Martinez L."/>
            <person name="Huntemann M."/>
            <person name="Clum A."/>
            <person name="Wang J."/>
            <person name="Palaniappan K."/>
            <person name="Ritter S."/>
            <person name="Chen I.-M."/>
            <person name="Stamatis D."/>
            <person name="Reddy T."/>
            <person name="O'Malley R."/>
            <person name="Daum C."/>
            <person name="Shapiro N."/>
            <person name="Ivanova N."/>
            <person name="Kyrpides N."/>
            <person name="Woyke T."/>
        </authorList>
    </citation>
    <scope>NUCLEOTIDE SEQUENCE [LARGE SCALE GENOMIC DNA]</scope>
    <source>
        <strain evidence="1 2">RAS26</strain>
    </source>
</reference>
<evidence type="ECO:0000313" key="2">
    <source>
        <dbReference type="Proteomes" id="UP000518206"/>
    </source>
</evidence>
<evidence type="ECO:0000313" key="1">
    <source>
        <dbReference type="EMBL" id="MBB2924097.1"/>
    </source>
</evidence>
<proteinExistence type="predicted"/>
<dbReference type="Proteomes" id="UP000518206">
    <property type="component" value="Unassembled WGS sequence"/>
</dbReference>
<dbReference type="AlphaFoldDB" id="A0A7W4YCW6"/>
<dbReference type="EMBL" id="JACHVX010000004">
    <property type="protein sequence ID" value="MBB2924097.1"/>
    <property type="molecule type" value="Genomic_DNA"/>
</dbReference>
<dbReference type="RefSeq" id="WP_183296885.1">
    <property type="nucleotide sequence ID" value="NZ_JACHVX010000004.1"/>
</dbReference>
<protein>
    <submittedName>
        <fullName evidence="1">Uncharacterized protein</fullName>
    </submittedName>
</protein>
<gene>
    <name evidence="1" type="ORF">FHR80_003025</name>
</gene>
<name>A0A7W4YCW6_9CELL</name>
<comment type="caution">
    <text evidence="1">The sequence shown here is derived from an EMBL/GenBank/DDBJ whole genome shotgun (WGS) entry which is preliminary data.</text>
</comment>
<sequence>MDALRVDELVLTDTTGVWAVQSSSQTVYYVDLDVPALLRKVGPASSRGLADDTWVPLISVECGLRHDSGVIRVGDRHKYLYDFDAGADHYGWWIQRQVTAIERVQGEALAALPIRLGKRRHDGQ</sequence>
<accession>A0A7W4YCW6</accession>
<organism evidence="1 2">
    <name type="scientific">Cellulomonas cellasea</name>
    <dbReference type="NCBI Taxonomy" id="43670"/>
    <lineage>
        <taxon>Bacteria</taxon>
        <taxon>Bacillati</taxon>
        <taxon>Actinomycetota</taxon>
        <taxon>Actinomycetes</taxon>
        <taxon>Micrococcales</taxon>
        <taxon>Cellulomonadaceae</taxon>
        <taxon>Cellulomonas</taxon>
    </lineage>
</organism>